<name>A0A239KQC1_9ACTN</name>
<dbReference type="EMBL" id="FZOR01000019">
    <property type="protein sequence ID" value="SNT19823.1"/>
    <property type="molecule type" value="Genomic_DNA"/>
</dbReference>
<dbReference type="SUPFAM" id="SSF47413">
    <property type="entry name" value="lambda repressor-like DNA-binding domains"/>
    <property type="match status" value="1"/>
</dbReference>
<dbReference type="AlphaFoldDB" id="A0A239KQC1"/>
<organism evidence="2 3">
    <name type="scientific">Actinomadura meyerae</name>
    <dbReference type="NCBI Taxonomy" id="240840"/>
    <lineage>
        <taxon>Bacteria</taxon>
        <taxon>Bacillati</taxon>
        <taxon>Actinomycetota</taxon>
        <taxon>Actinomycetes</taxon>
        <taxon>Streptosporangiales</taxon>
        <taxon>Thermomonosporaceae</taxon>
        <taxon>Actinomadura</taxon>
    </lineage>
</organism>
<reference evidence="2 3" key="1">
    <citation type="submission" date="2017-06" db="EMBL/GenBank/DDBJ databases">
        <authorList>
            <person name="Kim H.J."/>
            <person name="Triplett B.A."/>
        </authorList>
    </citation>
    <scope>NUCLEOTIDE SEQUENCE [LARGE SCALE GENOMIC DNA]</scope>
    <source>
        <strain evidence="2 3">DSM 44715</strain>
    </source>
</reference>
<evidence type="ECO:0000313" key="3">
    <source>
        <dbReference type="Proteomes" id="UP000198318"/>
    </source>
</evidence>
<dbReference type="GO" id="GO:0003677">
    <property type="term" value="F:DNA binding"/>
    <property type="evidence" value="ECO:0007669"/>
    <property type="project" value="InterPro"/>
</dbReference>
<dbReference type="Pfam" id="PF13560">
    <property type="entry name" value="HTH_31"/>
    <property type="match status" value="1"/>
</dbReference>
<dbReference type="Pfam" id="PF19054">
    <property type="entry name" value="DUF5753"/>
    <property type="match status" value="1"/>
</dbReference>
<dbReference type="InterPro" id="IPR001387">
    <property type="entry name" value="Cro/C1-type_HTH"/>
</dbReference>
<dbReference type="SMART" id="SM00530">
    <property type="entry name" value="HTH_XRE"/>
    <property type="match status" value="1"/>
</dbReference>
<feature type="domain" description="HTH cro/C1-type" evidence="1">
    <location>
        <begin position="22"/>
        <end position="77"/>
    </location>
</feature>
<dbReference type="InterPro" id="IPR010982">
    <property type="entry name" value="Lambda_DNA-bd_dom_sf"/>
</dbReference>
<dbReference type="CDD" id="cd00093">
    <property type="entry name" value="HTH_XRE"/>
    <property type="match status" value="1"/>
</dbReference>
<dbReference type="PROSITE" id="PS50943">
    <property type="entry name" value="HTH_CROC1"/>
    <property type="match status" value="1"/>
</dbReference>
<dbReference type="OrthoDB" id="5177725at2"/>
<dbReference type="Gene3D" id="1.10.260.40">
    <property type="entry name" value="lambda repressor-like DNA-binding domains"/>
    <property type="match status" value="1"/>
</dbReference>
<protein>
    <submittedName>
        <fullName evidence="2">Helix-turn-helix domain-containing protein</fullName>
    </submittedName>
</protein>
<accession>A0A239KQC1</accession>
<keyword evidence="3" id="KW-1185">Reference proteome</keyword>
<dbReference type="InterPro" id="IPR043917">
    <property type="entry name" value="DUF5753"/>
</dbReference>
<gene>
    <name evidence="2" type="ORF">SAMN05443665_10195</name>
</gene>
<evidence type="ECO:0000313" key="2">
    <source>
        <dbReference type="EMBL" id="SNT19823.1"/>
    </source>
</evidence>
<proteinExistence type="predicted"/>
<dbReference type="Proteomes" id="UP000198318">
    <property type="component" value="Unassembled WGS sequence"/>
</dbReference>
<sequence>MTISAMATRPPTVRRRRLGVQLRKIREDRGLTLDEAAALVMMSKSALSRMENAQVVARAHEVDYILMAYGIEQDDDRRSALVGLAKAGRSRDWMKRHATMDLEPIVKDFVRLEQDSRAIRSYEPHLIPGLLQTPDYARAAMESVPRRPGTNVDESLAFRMARKDALTRSDPVQLDVVIGEAAIRQTLGGRAILRAQLLHVLECLAKPNVNLQVLPLCAVKNPGLDGGFTMLDVETGDFTAVVIDSLTRSICVEDEDEVEPYALAFQGLQALALSPSESHRLIERAAEEIHAPPEEA</sequence>
<evidence type="ECO:0000259" key="1">
    <source>
        <dbReference type="PROSITE" id="PS50943"/>
    </source>
</evidence>